<dbReference type="EMBL" id="ULHB01000068">
    <property type="protein sequence ID" value="SYW80270.1"/>
    <property type="molecule type" value="Genomic_DNA"/>
</dbReference>
<dbReference type="Proteomes" id="UP000658997">
    <property type="component" value="Unassembled WGS sequence"/>
</dbReference>
<comment type="caution">
    <text evidence="1">The sequence shown here is derived from an EMBL/GenBank/DDBJ whole genome shotgun (WGS) entry which is preliminary data.</text>
</comment>
<evidence type="ECO:0000313" key="1">
    <source>
        <dbReference type="EMBL" id="SYW80270.1"/>
    </source>
</evidence>
<name>A0A8H8TRG4_9BASI</name>
<evidence type="ECO:0000313" key="2">
    <source>
        <dbReference type="Proteomes" id="UP000658997"/>
    </source>
</evidence>
<dbReference type="AlphaFoldDB" id="A0A8H8TRG4"/>
<reference evidence="1" key="1">
    <citation type="submission" date="2018-08" db="EMBL/GenBank/DDBJ databases">
        <authorList>
            <person name="Guldener U."/>
        </authorList>
    </citation>
    <scope>NUCLEOTIDE SEQUENCE</scope>
    <source>
        <strain evidence="1">UB2</strain>
    </source>
</reference>
<keyword evidence="2" id="KW-1185">Reference proteome</keyword>
<protein>
    <submittedName>
        <fullName evidence="1">Uncharacterized protein</fullName>
    </submittedName>
</protein>
<gene>
    <name evidence="1" type="ORF">UBRO2_03538</name>
</gene>
<accession>A0A8H8TRG4</accession>
<sequence length="387" mass="41185">MTLCFVAPLFTTIISIISKARHTNLDNTPTAAFPAPTPLALLAMSPIPDPTDPVPTPIVAQPPLILPATTPVLNPTIPAPPAPSVDTSHNFVTCSNFSASIVQHKPVLPTRIGEYQPSITYPWLPVDLIDKAHQDILSIYDLLKLANPSWPGSTALEEPALVLIKGFSIIKGPTTSTSNFLLHSSLELWLPDVAQRLLSAPASSSDLLSIPTGSSGPPYTPYPIPYLLAPVIIPASQPAPATLTFSNPLQVPLADLASPMLLSLQTLLPPARPNTTIAAPLHPSNGCPSRYGTMQAASGNWTKALLNYLDHPFVNQLLGAIDHGVHLGYSGPLYSGPSTIFLTPALPCPQQLLSVNDGVATHFTTIRYASLTAVLEFVQDNCQRSRT</sequence>
<organism evidence="1 2">
    <name type="scientific">Ustilago bromivora</name>
    <dbReference type="NCBI Taxonomy" id="307758"/>
    <lineage>
        <taxon>Eukaryota</taxon>
        <taxon>Fungi</taxon>
        <taxon>Dikarya</taxon>
        <taxon>Basidiomycota</taxon>
        <taxon>Ustilaginomycotina</taxon>
        <taxon>Ustilaginomycetes</taxon>
        <taxon>Ustilaginales</taxon>
        <taxon>Ustilaginaceae</taxon>
        <taxon>Ustilago</taxon>
    </lineage>
</organism>
<proteinExistence type="predicted"/>